<dbReference type="Gene3D" id="3.30.70.1230">
    <property type="entry name" value="Nucleotide cyclase"/>
    <property type="match status" value="1"/>
</dbReference>
<keyword evidence="3" id="KW-1185">Reference proteome</keyword>
<evidence type="ECO:0000256" key="1">
    <source>
        <dbReference type="SAM" id="MobiDB-lite"/>
    </source>
</evidence>
<dbReference type="RefSeq" id="WP_151570665.1">
    <property type="nucleotide sequence ID" value="NZ_WBMT01000034.1"/>
</dbReference>
<dbReference type="AlphaFoldDB" id="A0A6H9Y648"/>
<dbReference type="InterPro" id="IPR029787">
    <property type="entry name" value="Nucleotide_cyclase"/>
</dbReference>
<evidence type="ECO:0008006" key="4">
    <source>
        <dbReference type="Google" id="ProtNLM"/>
    </source>
</evidence>
<dbReference type="OrthoDB" id="4553959at2"/>
<dbReference type="Proteomes" id="UP000468735">
    <property type="component" value="Unassembled WGS sequence"/>
</dbReference>
<feature type="region of interest" description="Disordered" evidence="1">
    <location>
        <begin position="210"/>
        <end position="229"/>
    </location>
</feature>
<dbReference type="EMBL" id="WBMT01000034">
    <property type="protein sequence ID" value="KAB2339644.1"/>
    <property type="molecule type" value="Genomic_DNA"/>
</dbReference>
<gene>
    <name evidence="2" type="ORF">F8566_47390</name>
</gene>
<reference evidence="2 3" key="1">
    <citation type="submission" date="2019-09" db="EMBL/GenBank/DDBJ databases">
        <title>Actinomadura physcomitrii sp. nov., a novel actinomycete isolated from moss [Physcomitrium sphaericum (Ludw) Fuernr].</title>
        <authorList>
            <person name="Zhuang X."/>
            <person name="Liu C."/>
        </authorList>
    </citation>
    <scope>NUCLEOTIDE SEQUENCE [LARGE SCALE GENOMIC DNA]</scope>
    <source>
        <strain evidence="2 3">HMC1</strain>
    </source>
</reference>
<feature type="region of interest" description="Disordered" evidence="1">
    <location>
        <begin position="246"/>
        <end position="266"/>
    </location>
</feature>
<accession>A0A6H9Y648</accession>
<protein>
    <recommendedName>
        <fullName evidence="4">Guanylate cyclase domain-containing protein</fullName>
    </recommendedName>
</protein>
<organism evidence="2 3">
    <name type="scientific">Actinomadura rudentiformis</name>
    <dbReference type="NCBI Taxonomy" id="359158"/>
    <lineage>
        <taxon>Bacteria</taxon>
        <taxon>Bacillati</taxon>
        <taxon>Actinomycetota</taxon>
        <taxon>Actinomycetes</taxon>
        <taxon>Streptosporangiales</taxon>
        <taxon>Thermomonosporaceae</taxon>
        <taxon>Actinomadura</taxon>
    </lineage>
</organism>
<proteinExistence type="predicted"/>
<evidence type="ECO:0000313" key="3">
    <source>
        <dbReference type="Proteomes" id="UP000468735"/>
    </source>
</evidence>
<evidence type="ECO:0000313" key="2">
    <source>
        <dbReference type="EMBL" id="KAB2339644.1"/>
    </source>
</evidence>
<comment type="caution">
    <text evidence="2">The sequence shown here is derived from an EMBL/GenBank/DDBJ whole genome shotgun (WGS) entry which is preliminary data.</text>
</comment>
<dbReference type="SUPFAM" id="SSF55073">
    <property type="entry name" value="Nucleotide cyclase"/>
    <property type="match status" value="1"/>
</dbReference>
<name>A0A6H9Y648_9ACTN</name>
<sequence length="266" mass="28995">MHDHPVPEYRVLFTVDIEDYSSRNDAEQRTLQSALSQMLDDAADSAELNRQAWERQHGGDGVYAILPAGTNVTPLMDTFVRELDAALGSYNRRRHDVAWSRLRLRMAVHIGPVHLNGAMGWPGQHAVQPARLRDSKPLRAAMGALSEADLGVIVSSEIYRDYITQGPGEPRPTLFRPVRVEMKKQSYTAYLYVPRFNLHNIEALAAYAPSSGTEGGDPPPAGRSPAAAIPADRAGHVNVAYGAGDAFTGDKVGGNKNTSYGDHHDG</sequence>